<comment type="caution">
    <text evidence="2">The sequence shown here is derived from an EMBL/GenBank/DDBJ whole genome shotgun (WGS) entry which is preliminary data.</text>
</comment>
<dbReference type="AlphaFoldDB" id="A0A918M3P7"/>
<evidence type="ECO:0000313" key="2">
    <source>
        <dbReference type="EMBL" id="GGU32465.1"/>
    </source>
</evidence>
<dbReference type="Proteomes" id="UP000636661">
    <property type="component" value="Unassembled WGS sequence"/>
</dbReference>
<reference evidence="2" key="1">
    <citation type="journal article" date="2014" name="Int. J. Syst. Evol. Microbiol.">
        <title>Complete genome sequence of Corynebacterium casei LMG S-19264T (=DSM 44701T), isolated from a smear-ripened cheese.</title>
        <authorList>
            <consortium name="US DOE Joint Genome Institute (JGI-PGF)"/>
            <person name="Walter F."/>
            <person name="Albersmeier A."/>
            <person name="Kalinowski J."/>
            <person name="Ruckert C."/>
        </authorList>
    </citation>
    <scope>NUCLEOTIDE SEQUENCE</scope>
    <source>
        <strain evidence="2">JCM 4391</strain>
    </source>
</reference>
<protein>
    <submittedName>
        <fullName evidence="2">Uncharacterized protein</fullName>
    </submittedName>
</protein>
<evidence type="ECO:0000313" key="3">
    <source>
        <dbReference type="Proteomes" id="UP000636661"/>
    </source>
</evidence>
<dbReference type="EMBL" id="BMTP01000004">
    <property type="protein sequence ID" value="GGU32465.1"/>
    <property type="molecule type" value="Genomic_DNA"/>
</dbReference>
<accession>A0A918M3P7</accession>
<reference evidence="2" key="2">
    <citation type="submission" date="2020-09" db="EMBL/GenBank/DDBJ databases">
        <authorList>
            <person name="Sun Q."/>
            <person name="Ohkuma M."/>
        </authorList>
    </citation>
    <scope>NUCLEOTIDE SEQUENCE</scope>
    <source>
        <strain evidence="2">JCM 4391</strain>
    </source>
</reference>
<organism evidence="2 3">
    <name type="scientific">Streptomyces lavendofoliae</name>
    <dbReference type="NCBI Taxonomy" id="67314"/>
    <lineage>
        <taxon>Bacteria</taxon>
        <taxon>Bacillati</taxon>
        <taxon>Actinomycetota</taxon>
        <taxon>Actinomycetes</taxon>
        <taxon>Kitasatosporales</taxon>
        <taxon>Streptomycetaceae</taxon>
        <taxon>Streptomyces</taxon>
    </lineage>
</organism>
<name>A0A918M3P7_9ACTN</name>
<sequence>MAGIPGMLVARVLSGAQVMTVMGSLEPPVAPGRTPHPVSRQAEPSTAAVLRREEGEGRRRLPLPVMGMHNSAPWVTRE</sequence>
<gene>
    <name evidence="2" type="ORF">GCM10010274_19300</name>
</gene>
<evidence type="ECO:0000256" key="1">
    <source>
        <dbReference type="SAM" id="MobiDB-lite"/>
    </source>
</evidence>
<keyword evidence="3" id="KW-1185">Reference proteome</keyword>
<feature type="region of interest" description="Disordered" evidence="1">
    <location>
        <begin position="26"/>
        <end position="58"/>
    </location>
</feature>
<proteinExistence type="predicted"/>